<name>A0A418NGZ7_9SPHN</name>
<keyword evidence="1" id="KW-0812">Transmembrane</keyword>
<organism evidence="2 3">
    <name type="scientific">Pelagerythrobacter aerophilus</name>
    <dbReference type="NCBI Taxonomy" id="2306995"/>
    <lineage>
        <taxon>Bacteria</taxon>
        <taxon>Pseudomonadati</taxon>
        <taxon>Pseudomonadota</taxon>
        <taxon>Alphaproteobacteria</taxon>
        <taxon>Sphingomonadales</taxon>
        <taxon>Erythrobacteraceae</taxon>
        <taxon>Pelagerythrobacter</taxon>
    </lineage>
</organism>
<dbReference type="EMBL" id="QXFK01000017">
    <property type="protein sequence ID" value="RIV77577.1"/>
    <property type="molecule type" value="Genomic_DNA"/>
</dbReference>
<dbReference type="Proteomes" id="UP000285092">
    <property type="component" value="Unassembled WGS sequence"/>
</dbReference>
<comment type="caution">
    <text evidence="2">The sequence shown here is derived from an EMBL/GenBank/DDBJ whole genome shotgun (WGS) entry which is preliminary data.</text>
</comment>
<protein>
    <submittedName>
        <fullName evidence="2">Uncharacterized protein</fullName>
    </submittedName>
</protein>
<dbReference type="InterPro" id="IPR046130">
    <property type="entry name" value="DUF6127"/>
</dbReference>
<dbReference type="AlphaFoldDB" id="A0A418NGZ7"/>
<dbReference type="RefSeq" id="WP_119513676.1">
    <property type="nucleotide sequence ID" value="NZ_QXFK01000017.1"/>
</dbReference>
<keyword evidence="1" id="KW-1133">Transmembrane helix</keyword>
<evidence type="ECO:0000313" key="2">
    <source>
        <dbReference type="EMBL" id="RIV77577.1"/>
    </source>
</evidence>
<evidence type="ECO:0000313" key="3">
    <source>
        <dbReference type="Proteomes" id="UP000285092"/>
    </source>
</evidence>
<dbReference type="Pfam" id="PF19622">
    <property type="entry name" value="DUF6127"/>
    <property type="match status" value="1"/>
</dbReference>
<proteinExistence type="predicted"/>
<sequence>MDRTNTIARLMAEARADSESGCCELVTLRALVEEAAELGADRALTRTGLADPDACDDLDELRELLQVWRDAKASVWRATLAWLVRGMLALVIIGVAVQLGVTDALR</sequence>
<keyword evidence="3" id="KW-1185">Reference proteome</keyword>
<keyword evidence="1" id="KW-0472">Membrane</keyword>
<dbReference type="OrthoDB" id="7427743at2"/>
<gene>
    <name evidence="2" type="ORF">D2V04_10660</name>
</gene>
<feature type="transmembrane region" description="Helical" evidence="1">
    <location>
        <begin position="82"/>
        <end position="101"/>
    </location>
</feature>
<evidence type="ECO:0000256" key="1">
    <source>
        <dbReference type="SAM" id="Phobius"/>
    </source>
</evidence>
<reference evidence="2 3" key="1">
    <citation type="submission" date="2018-08" db="EMBL/GenBank/DDBJ databases">
        <title>Altererythrobacter sp.Ery1 and Ery12, the genome sequencing of novel strains in genus Alterythrobacter.</title>
        <authorList>
            <person name="Cheng H."/>
            <person name="Wu Y.-H."/>
            <person name="Fang C."/>
            <person name="Xu X.-W."/>
        </authorList>
    </citation>
    <scope>NUCLEOTIDE SEQUENCE [LARGE SCALE GENOMIC DNA]</scope>
    <source>
        <strain evidence="2 3">Ery1</strain>
    </source>
</reference>
<accession>A0A418NGZ7</accession>